<dbReference type="InterPro" id="IPR046675">
    <property type="entry name" value="DUF6545"/>
</dbReference>
<accession>A0A1S2PJ69</accession>
<protein>
    <recommendedName>
        <fullName evidence="2">DUF6545 domain-containing protein</fullName>
    </recommendedName>
</protein>
<dbReference type="OrthoDB" id="4328840at2"/>
<feature type="transmembrane region" description="Helical" evidence="1">
    <location>
        <begin position="217"/>
        <end position="239"/>
    </location>
</feature>
<name>A0A1S2PJ69_9ACTN</name>
<dbReference type="Proteomes" id="UP000179642">
    <property type="component" value="Unassembled WGS sequence"/>
</dbReference>
<evidence type="ECO:0000313" key="3">
    <source>
        <dbReference type="EMBL" id="OIJ93596.1"/>
    </source>
</evidence>
<evidence type="ECO:0000259" key="2">
    <source>
        <dbReference type="Pfam" id="PF20182"/>
    </source>
</evidence>
<feature type="transmembrane region" description="Helical" evidence="1">
    <location>
        <begin position="35"/>
        <end position="54"/>
    </location>
</feature>
<sequence length="395" mass="42999">MSIVVYVAAAGLAVAALLLLPGPRLSRRNPLTVSTCISAALGAVCFTCSAPATLARVNEMTGVPNFGAPLTYSFISAYSASVLILLIHWRGGPQEQIRVMVTRIVIAYSILIVAVITLYQLGSTPVERLQDLDTYYARTPYIREMIVLYLVGHAVCAVSMIVLSLRWSRTVTGLLRTGLRLIMVGLILDAFGFVLTKLVAVAARWSGYDLDWLSTTVAPPAVSLGALITSAGFVIPRLLPTTRDHWQSMRDYRALLPLWEQVKDVSTAPKPSPSRWRLPKDRLQVLELAIHDALLQLVPAFNQGLGRTVYVRALDHGRSRTEALAVSEAAMVVDAAAEAGVSYDSSTAPQDMPVEVDRYRLLATTASGTKELVQLAKALVQLAAVQEPRPRTRVR</sequence>
<gene>
    <name evidence="3" type="ORF">BIV23_37225</name>
</gene>
<reference evidence="3 4" key="1">
    <citation type="submission" date="2016-10" db="EMBL/GenBank/DDBJ databases">
        <title>Genome sequence of Streptomyces sp. MUSC 1.</title>
        <authorList>
            <person name="Lee L.-H."/>
            <person name="Ser H.-L."/>
            <person name="Law J.W.-F."/>
        </authorList>
    </citation>
    <scope>NUCLEOTIDE SEQUENCE [LARGE SCALE GENOMIC DNA]</scope>
    <source>
        <strain evidence="3 4">MUSC 1</strain>
    </source>
</reference>
<feature type="transmembrane region" description="Helical" evidence="1">
    <location>
        <begin position="6"/>
        <end position="23"/>
    </location>
</feature>
<dbReference type="Pfam" id="PF20182">
    <property type="entry name" value="DUF6545"/>
    <property type="match status" value="1"/>
</dbReference>
<dbReference type="NCBIfam" id="NF042915">
    <property type="entry name" value="MAB_1171c_fam"/>
    <property type="match status" value="1"/>
</dbReference>
<feature type="transmembrane region" description="Helical" evidence="1">
    <location>
        <begin position="66"/>
        <end position="89"/>
    </location>
</feature>
<dbReference type="EMBL" id="MLYO01000073">
    <property type="protein sequence ID" value="OIJ93596.1"/>
    <property type="molecule type" value="Genomic_DNA"/>
</dbReference>
<organism evidence="3 4">
    <name type="scientific">Streptomyces monashensis</name>
    <dbReference type="NCBI Taxonomy" id="1678012"/>
    <lineage>
        <taxon>Bacteria</taxon>
        <taxon>Bacillati</taxon>
        <taxon>Actinomycetota</taxon>
        <taxon>Actinomycetes</taxon>
        <taxon>Kitasatosporales</taxon>
        <taxon>Streptomycetaceae</taxon>
        <taxon>Streptomyces</taxon>
    </lineage>
</organism>
<feature type="transmembrane region" description="Helical" evidence="1">
    <location>
        <begin position="179"/>
        <end position="205"/>
    </location>
</feature>
<feature type="domain" description="DUF6545" evidence="2">
    <location>
        <begin position="246"/>
        <end position="379"/>
    </location>
</feature>
<evidence type="ECO:0000313" key="4">
    <source>
        <dbReference type="Proteomes" id="UP000179642"/>
    </source>
</evidence>
<keyword evidence="4" id="KW-1185">Reference proteome</keyword>
<keyword evidence="1" id="KW-1133">Transmembrane helix</keyword>
<dbReference type="InterPro" id="IPR050039">
    <property type="entry name" value="MAB_1171c-like"/>
</dbReference>
<dbReference type="AlphaFoldDB" id="A0A1S2PJ69"/>
<feature type="transmembrane region" description="Helical" evidence="1">
    <location>
        <begin position="141"/>
        <end position="167"/>
    </location>
</feature>
<keyword evidence="1" id="KW-0812">Transmembrane</keyword>
<dbReference type="RefSeq" id="WP_071385401.1">
    <property type="nucleotide sequence ID" value="NZ_MLYO01000073.1"/>
</dbReference>
<evidence type="ECO:0000256" key="1">
    <source>
        <dbReference type="SAM" id="Phobius"/>
    </source>
</evidence>
<keyword evidence="1" id="KW-0472">Membrane</keyword>
<feature type="transmembrane region" description="Helical" evidence="1">
    <location>
        <begin position="101"/>
        <end position="121"/>
    </location>
</feature>
<proteinExistence type="predicted"/>
<comment type="caution">
    <text evidence="3">The sequence shown here is derived from an EMBL/GenBank/DDBJ whole genome shotgun (WGS) entry which is preliminary data.</text>
</comment>